<evidence type="ECO:0000313" key="7">
    <source>
        <dbReference type="EMBL" id="SKA95789.1"/>
    </source>
</evidence>
<proteinExistence type="predicted"/>
<dbReference type="AlphaFoldDB" id="A0A1T4Y1Y0"/>
<evidence type="ECO:0000313" key="8">
    <source>
        <dbReference type="Proteomes" id="UP000190105"/>
    </source>
</evidence>
<dbReference type="RefSeq" id="WP_078697243.1">
    <property type="nucleotide sequence ID" value="NZ_FUYH01000019.1"/>
</dbReference>
<keyword evidence="4 6" id="KW-1133">Transmembrane helix</keyword>
<evidence type="ECO:0000256" key="3">
    <source>
        <dbReference type="ARBA" id="ARBA00022692"/>
    </source>
</evidence>
<dbReference type="GO" id="GO:0005886">
    <property type="term" value="C:plasma membrane"/>
    <property type="evidence" value="ECO:0007669"/>
    <property type="project" value="UniProtKB-SubCell"/>
</dbReference>
<evidence type="ECO:0000256" key="1">
    <source>
        <dbReference type="ARBA" id="ARBA00004651"/>
    </source>
</evidence>
<dbReference type="PANTHER" id="PTHR32196">
    <property type="entry name" value="ABC TRANSPORTER PERMEASE PROTEIN YPHD-RELATED-RELATED"/>
    <property type="match status" value="1"/>
</dbReference>
<gene>
    <name evidence="7" type="ORF">SAMN05443428_11937</name>
</gene>
<protein>
    <submittedName>
        <fullName evidence="7">Monosaccharide ABC transporter membrane protein, CUT2 family</fullName>
    </submittedName>
</protein>
<evidence type="ECO:0000256" key="4">
    <source>
        <dbReference type="ARBA" id="ARBA00022989"/>
    </source>
</evidence>
<dbReference type="OrthoDB" id="5499919at2"/>
<keyword evidence="3 6" id="KW-0812">Transmembrane</keyword>
<reference evidence="8" key="1">
    <citation type="submission" date="2017-02" db="EMBL/GenBank/DDBJ databases">
        <authorList>
            <person name="Varghese N."/>
            <person name="Submissions S."/>
        </authorList>
    </citation>
    <scope>NUCLEOTIDE SEQUENCE [LARGE SCALE GENOMIC DNA]</scope>
    <source>
        <strain evidence="8">USBA 833</strain>
    </source>
</reference>
<evidence type="ECO:0000256" key="6">
    <source>
        <dbReference type="SAM" id="Phobius"/>
    </source>
</evidence>
<name>A0A1T4Y1Y0_9CLOT</name>
<keyword evidence="2" id="KW-1003">Cell membrane</keyword>
<feature type="transmembrane region" description="Helical" evidence="6">
    <location>
        <begin position="12"/>
        <end position="32"/>
    </location>
</feature>
<keyword evidence="8" id="KW-1185">Reference proteome</keyword>
<dbReference type="PANTHER" id="PTHR32196:SF15">
    <property type="entry name" value="SUGAR ABC TRANSPORTER PERMEASE PROTEIN"/>
    <property type="match status" value="1"/>
</dbReference>
<feature type="transmembrane region" description="Helical" evidence="6">
    <location>
        <begin position="263"/>
        <end position="286"/>
    </location>
</feature>
<feature type="transmembrane region" description="Helical" evidence="6">
    <location>
        <begin position="189"/>
        <end position="210"/>
    </location>
</feature>
<feature type="transmembrane region" description="Helical" evidence="6">
    <location>
        <begin position="126"/>
        <end position="147"/>
    </location>
</feature>
<dbReference type="InterPro" id="IPR001851">
    <property type="entry name" value="ABC_transp_permease"/>
</dbReference>
<dbReference type="STRING" id="1147123.SAMN05443428_11937"/>
<feature type="transmembrane region" description="Helical" evidence="6">
    <location>
        <begin position="94"/>
        <end position="114"/>
    </location>
</feature>
<dbReference type="GO" id="GO:0022857">
    <property type="term" value="F:transmembrane transporter activity"/>
    <property type="evidence" value="ECO:0007669"/>
    <property type="project" value="InterPro"/>
</dbReference>
<feature type="transmembrane region" description="Helical" evidence="6">
    <location>
        <begin position="293"/>
        <end position="314"/>
    </location>
</feature>
<keyword evidence="5 6" id="KW-0472">Membrane</keyword>
<organism evidence="7 8">
    <name type="scientific">Caloramator quimbayensis</name>
    <dbReference type="NCBI Taxonomy" id="1147123"/>
    <lineage>
        <taxon>Bacteria</taxon>
        <taxon>Bacillati</taxon>
        <taxon>Bacillota</taxon>
        <taxon>Clostridia</taxon>
        <taxon>Eubacteriales</taxon>
        <taxon>Clostridiaceae</taxon>
        <taxon>Caloramator</taxon>
    </lineage>
</organism>
<evidence type="ECO:0000256" key="5">
    <source>
        <dbReference type="ARBA" id="ARBA00023136"/>
    </source>
</evidence>
<feature type="transmembrane region" description="Helical" evidence="6">
    <location>
        <begin position="238"/>
        <end position="257"/>
    </location>
</feature>
<accession>A0A1T4Y1Y0</accession>
<feature type="transmembrane region" description="Helical" evidence="6">
    <location>
        <begin position="320"/>
        <end position="339"/>
    </location>
</feature>
<dbReference type="Pfam" id="PF02653">
    <property type="entry name" value="BPD_transp_2"/>
    <property type="match status" value="1"/>
</dbReference>
<feature type="transmembrane region" description="Helical" evidence="6">
    <location>
        <begin position="69"/>
        <end position="88"/>
    </location>
</feature>
<evidence type="ECO:0000256" key="2">
    <source>
        <dbReference type="ARBA" id="ARBA00022475"/>
    </source>
</evidence>
<feature type="transmembrane region" description="Helical" evidence="6">
    <location>
        <begin position="44"/>
        <end position="62"/>
    </location>
</feature>
<dbReference type="EMBL" id="FUYH01000019">
    <property type="protein sequence ID" value="SKA95789.1"/>
    <property type="molecule type" value="Genomic_DNA"/>
</dbReference>
<comment type="subcellular location">
    <subcellularLocation>
        <location evidence="1">Cell membrane</location>
        <topology evidence="1">Multi-pass membrane protein</topology>
    </subcellularLocation>
</comment>
<dbReference type="Proteomes" id="UP000190105">
    <property type="component" value="Unassembled WGS sequence"/>
</dbReference>
<sequence length="344" mass="37612">MNRINQFIKSFGWPRIIIALFLISLFIAGPFFGVSTDMSLNDVFVRFGMNAILVLSMVPMIQSGCGLNFGIPVGLVAGLIGAVMSLEFKLTGPAGILAAFLIAIIAATIFGYFYGKLLNRVKGDEMIIATYVGFSFIFFMNMMWIVLPFKNPSSVQGFKGTGLRVTISVQEYWYHIISDFLKIKFTEHFTFPTGMFIFFALMSFIVWAFFRTKIGAAITAVGSNPEYARAAGIDVDKMRVISVIFSTILAAIGIIVYQQSFGFIQMFNAPLSFVFPSVAAVLLGGASVNKASIANVIIGTILFQGILTMTPSVINSAISIDVSEVIRIIVSNGMIVYALTRKAR</sequence>